<proteinExistence type="predicted"/>
<reference evidence="2" key="1">
    <citation type="submission" date="2011-08" db="EMBL/GenBank/DDBJ databases">
        <authorList>
            <person name="Rombauts S."/>
        </authorList>
    </citation>
    <scope>NUCLEOTIDE SEQUENCE</scope>
    <source>
        <strain evidence="2">London</strain>
    </source>
</reference>
<organism evidence="1 2">
    <name type="scientific">Tetranychus urticae</name>
    <name type="common">Two-spotted spider mite</name>
    <dbReference type="NCBI Taxonomy" id="32264"/>
    <lineage>
        <taxon>Eukaryota</taxon>
        <taxon>Metazoa</taxon>
        <taxon>Ecdysozoa</taxon>
        <taxon>Arthropoda</taxon>
        <taxon>Chelicerata</taxon>
        <taxon>Arachnida</taxon>
        <taxon>Acari</taxon>
        <taxon>Acariformes</taxon>
        <taxon>Trombidiformes</taxon>
        <taxon>Prostigmata</taxon>
        <taxon>Eleutherengona</taxon>
        <taxon>Raphignathae</taxon>
        <taxon>Tetranychoidea</taxon>
        <taxon>Tetranychidae</taxon>
        <taxon>Tetranychus</taxon>
    </lineage>
</organism>
<protein>
    <submittedName>
        <fullName evidence="1">Uncharacterized protein</fullName>
    </submittedName>
</protein>
<dbReference type="EMBL" id="CAEY01000470">
    <property type="status" value="NOT_ANNOTATED_CDS"/>
    <property type="molecule type" value="Genomic_DNA"/>
</dbReference>
<evidence type="ECO:0000313" key="2">
    <source>
        <dbReference type="Proteomes" id="UP000015104"/>
    </source>
</evidence>
<accession>T1JT14</accession>
<sequence>MISGTTVYTVLNNQRGRGHIKDNVLSGSLFIHKKLSIKQNISNKKVMELQKFYICVFLMKVVLITTKLKSVEKIPDSVDDVLKMIKEFTEKCIPIADAEGGVPSWLQGTNAEKLVDGQDIGSGDEYPHLAPKSNQCNITCNLPRVESKSVTGICQGAFKVNKILLQFSSPLDKEQF</sequence>
<keyword evidence="2" id="KW-1185">Reference proteome</keyword>
<evidence type="ECO:0000313" key="1">
    <source>
        <dbReference type="EnsemblMetazoa" id="tetur01g12480.1"/>
    </source>
</evidence>
<reference evidence="1" key="2">
    <citation type="submission" date="2015-06" db="UniProtKB">
        <authorList>
            <consortium name="EnsemblMetazoa"/>
        </authorList>
    </citation>
    <scope>IDENTIFICATION</scope>
</reference>
<dbReference type="EnsemblMetazoa" id="tetur01g12480.1">
    <property type="protein sequence ID" value="tetur01g12480.1"/>
    <property type="gene ID" value="tetur01g12480"/>
</dbReference>
<name>T1JT14_TETUR</name>
<dbReference type="HOGENOM" id="CLU_1527132_0_0_1"/>
<dbReference type="AlphaFoldDB" id="T1JT14"/>
<dbReference type="Proteomes" id="UP000015104">
    <property type="component" value="Unassembled WGS sequence"/>
</dbReference>